<evidence type="ECO:0000259" key="1">
    <source>
        <dbReference type="SMART" id="SM00897"/>
    </source>
</evidence>
<dbReference type="SMART" id="SM00897">
    <property type="entry name" value="FIST"/>
    <property type="match status" value="1"/>
</dbReference>
<dbReference type="PANTHER" id="PTHR40252:SF2">
    <property type="entry name" value="BLR0328 PROTEIN"/>
    <property type="match status" value="1"/>
</dbReference>
<reference evidence="3" key="1">
    <citation type="submission" date="2019-09" db="EMBL/GenBank/DDBJ databases">
        <authorList>
            <person name="Cremers G."/>
        </authorList>
    </citation>
    <scope>NUCLEOTIDE SEQUENCE [LARGE SCALE GENOMIC DNA]</scope>
    <source>
        <strain evidence="3">3B</strain>
    </source>
</reference>
<dbReference type="Pfam" id="PF10442">
    <property type="entry name" value="FIST_C"/>
    <property type="match status" value="1"/>
</dbReference>
<feature type="domain" description="FIST C-domain" evidence="2">
    <location>
        <begin position="254"/>
        <end position="396"/>
    </location>
</feature>
<name>A0A5E6MKE0_9BACT</name>
<dbReference type="RefSeq" id="WP_142525148.1">
    <property type="nucleotide sequence ID" value="NZ_CABFUZ020000117.1"/>
</dbReference>
<dbReference type="PANTHER" id="PTHR40252">
    <property type="entry name" value="BLR0328 PROTEIN"/>
    <property type="match status" value="1"/>
</dbReference>
<gene>
    <name evidence="3" type="ORF">MAMC_01112</name>
</gene>
<proteinExistence type="predicted"/>
<evidence type="ECO:0000313" key="4">
    <source>
        <dbReference type="Proteomes" id="UP000381693"/>
    </source>
</evidence>
<dbReference type="Proteomes" id="UP000381693">
    <property type="component" value="Unassembled WGS sequence"/>
</dbReference>
<dbReference type="OrthoDB" id="179842at2"/>
<dbReference type="Pfam" id="PF08495">
    <property type="entry name" value="FIST"/>
    <property type="match status" value="1"/>
</dbReference>
<evidence type="ECO:0008006" key="5">
    <source>
        <dbReference type="Google" id="ProtNLM"/>
    </source>
</evidence>
<dbReference type="EMBL" id="CABFUZ020000117">
    <property type="protein sequence ID" value="VVM06517.1"/>
    <property type="molecule type" value="Genomic_DNA"/>
</dbReference>
<comment type="caution">
    <text evidence="3">The sequence shown here is derived from an EMBL/GenBank/DDBJ whole genome shotgun (WGS) entry which is preliminary data.</text>
</comment>
<dbReference type="SMART" id="SM01204">
    <property type="entry name" value="FIST_C"/>
    <property type="match status" value="1"/>
</dbReference>
<feature type="domain" description="FIST" evidence="1">
    <location>
        <begin position="35"/>
        <end position="253"/>
    </location>
</feature>
<dbReference type="InterPro" id="IPR019494">
    <property type="entry name" value="FIST_C"/>
</dbReference>
<evidence type="ECO:0000259" key="2">
    <source>
        <dbReference type="SMART" id="SM01204"/>
    </source>
</evidence>
<dbReference type="AlphaFoldDB" id="A0A5E6MKE0"/>
<evidence type="ECO:0000313" key="3">
    <source>
        <dbReference type="EMBL" id="VVM06517.1"/>
    </source>
</evidence>
<accession>A0A5E6MKE0</accession>
<dbReference type="InterPro" id="IPR013702">
    <property type="entry name" value="FIST_domain_N"/>
</dbReference>
<protein>
    <recommendedName>
        <fullName evidence="5">FIST domain-containing protein</fullName>
    </recommendedName>
</protein>
<organism evidence="3 4">
    <name type="scientific">Methylacidimicrobium cyclopophantes</name>
    <dbReference type="NCBI Taxonomy" id="1041766"/>
    <lineage>
        <taxon>Bacteria</taxon>
        <taxon>Pseudomonadati</taxon>
        <taxon>Verrucomicrobiota</taxon>
        <taxon>Methylacidimicrobium</taxon>
    </lineage>
</organism>
<sequence length="420" mass="44354">MNEQGDGTRFVRATGAYGADVGEALEKLQRQGVKTPILTLVFAASSLDQAGIAREIRTALGGHSWGFSCAGHFNGEQGDLSTEGILLLAIEQRGDVLAPCVILGKIDDAPEERARELTRRSFDGVDFSPELLYIGFTGKRASEMLQANPFTLLVAHSSVGTEEAVLRGIAHAVGRGARVVGGTAADRLYLERVTETYAHGDGMTDKGSLSLLGIATTLKNGVGMANAFRPVGAKGAFVTESSGRVVKTLNHRPAVDVYAELVGASSWEEAKSRFSSNPMGLIEVTANYWQVRSPAAILEDGSLIFFSAIPEGSGLTLLEADAQSRVESVRIAVRRAVADAGYPKRVAAVVAFNCILCHQQALSLGSGADEVRAIREELGEQVAVVGASTYGETGTTVAGTIGHHNQTITLWLLADEAISQ</sequence>
<keyword evidence="4" id="KW-1185">Reference proteome</keyword>